<accession>Q6IG69</accession>
<proteinExistence type="predicted"/>
<organism evidence="1">
    <name type="scientific">Drosophila melanogaster</name>
    <name type="common">Fruit fly</name>
    <dbReference type="NCBI Taxonomy" id="7227"/>
    <lineage>
        <taxon>Eukaryota</taxon>
        <taxon>Metazoa</taxon>
        <taxon>Ecdysozoa</taxon>
        <taxon>Arthropoda</taxon>
        <taxon>Hexapoda</taxon>
        <taxon>Insecta</taxon>
        <taxon>Pterygota</taxon>
        <taxon>Neoptera</taxon>
        <taxon>Endopterygota</taxon>
        <taxon>Diptera</taxon>
        <taxon>Brachycera</taxon>
        <taxon>Muscomorpha</taxon>
        <taxon>Ephydroidea</taxon>
        <taxon>Drosophilidae</taxon>
        <taxon>Drosophila</taxon>
        <taxon>Sophophora</taxon>
    </lineage>
</organism>
<gene>
    <name evidence="1" type="ORF">HDC07110</name>
</gene>
<reference evidence="1" key="1">
    <citation type="journal article" date="2003" name="Genome Biol.">
        <title>An integrated gene annotation and transcriptional profiling approach towards the full gene content of the Drosophila genome.</title>
        <authorList>
            <person name="Hild M."/>
            <person name="Beckmann B."/>
            <person name="Haas S.A."/>
            <person name="Koch B."/>
            <person name="Solovyev V."/>
            <person name="Busold C."/>
            <person name="Fellenberg K."/>
            <person name="Boutros M."/>
            <person name="Vingron M."/>
            <person name="Sauer F."/>
            <person name="Hoheisel J.D."/>
            <person name="Paro R."/>
        </authorList>
    </citation>
    <scope>NUCLEOTIDE SEQUENCE</scope>
</reference>
<dbReference type="AlphaFoldDB" id="Q6IG69"/>
<dbReference type="EMBL" id="BK003897">
    <property type="protein sequence ID" value="DAA02595.1"/>
    <property type="molecule type" value="Genomic_DNA"/>
</dbReference>
<evidence type="ECO:0000313" key="1">
    <source>
        <dbReference type="EMBL" id="DAA02595.1"/>
    </source>
</evidence>
<name>Q6IG69_DROME</name>
<sequence>MVVVHGVADMDRDLDLDLGMARRPFSDGSSSSAIEGRHLWDFDSCCYGRHPDVRLSAIGSLVPQKRQHHQEQQQRHVLGLYSPCLIIVINQYRYSRYPSTGLSSGWLVSLAALC</sequence>
<protein>
    <submittedName>
        <fullName evidence="1">HDC07110</fullName>
    </submittedName>
</protein>